<dbReference type="PRINTS" id="PR00344">
    <property type="entry name" value="BCTRLSENSOR"/>
</dbReference>
<dbReference type="PANTHER" id="PTHR43547">
    <property type="entry name" value="TWO-COMPONENT HISTIDINE KINASE"/>
    <property type="match status" value="1"/>
</dbReference>
<dbReference type="InterPro" id="IPR036890">
    <property type="entry name" value="HATPase_C_sf"/>
</dbReference>
<dbReference type="InterPro" id="IPR011123">
    <property type="entry name" value="Y_Y_Y"/>
</dbReference>
<accession>A0ABT5KG32</accession>
<dbReference type="InterPro" id="IPR015943">
    <property type="entry name" value="WD40/YVTN_repeat-like_dom_sf"/>
</dbReference>
<name>A0ABT5KG32_9BURK</name>
<dbReference type="CDD" id="cd00082">
    <property type="entry name" value="HisKA"/>
    <property type="match status" value="1"/>
</dbReference>
<dbReference type="Pfam" id="PF07494">
    <property type="entry name" value="Reg_prop"/>
    <property type="match status" value="3"/>
</dbReference>
<evidence type="ECO:0000313" key="5">
    <source>
        <dbReference type="EMBL" id="MDC8771915.1"/>
    </source>
</evidence>
<evidence type="ECO:0000256" key="3">
    <source>
        <dbReference type="ARBA" id="ARBA00022553"/>
    </source>
</evidence>
<dbReference type="Gene3D" id="3.30.450.40">
    <property type="match status" value="1"/>
</dbReference>
<dbReference type="InterPro" id="IPR004358">
    <property type="entry name" value="Sig_transdc_His_kin-like_C"/>
</dbReference>
<organism evidence="5 6">
    <name type="scientific">Roseateles albus</name>
    <dbReference type="NCBI Taxonomy" id="2987525"/>
    <lineage>
        <taxon>Bacteria</taxon>
        <taxon>Pseudomonadati</taxon>
        <taxon>Pseudomonadota</taxon>
        <taxon>Betaproteobacteria</taxon>
        <taxon>Burkholderiales</taxon>
        <taxon>Sphaerotilaceae</taxon>
        <taxon>Roseateles</taxon>
    </lineage>
</organism>
<dbReference type="InterPro" id="IPR003594">
    <property type="entry name" value="HATPase_dom"/>
</dbReference>
<dbReference type="SUPFAM" id="SSF55874">
    <property type="entry name" value="ATPase domain of HSP90 chaperone/DNA topoisomerase II/histidine kinase"/>
    <property type="match status" value="1"/>
</dbReference>
<dbReference type="InterPro" id="IPR011110">
    <property type="entry name" value="Reg_prop"/>
</dbReference>
<dbReference type="SUPFAM" id="SSF55781">
    <property type="entry name" value="GAF domain-like"/>
    <property type="match status" value="1"/>
</dbReference>
<feature type="domain" description="Histidine kinase" evidence="4">
    <location>
        <begin position="1114"/>
        <end position="1346"/>
    </location>
</feature>
<evidence type="ECO:0000256" key="1">
    <source>
        <dbReference type="ARBA" id="ARBA00000085"/>
    </source>
</evidence>
<dbReference type="InterPro" id="IPR003661">
    <property type="entry name" value="HisK_dim/P_dom"/>
</dbReference>
<gene>
    <name evidence="5" type="ORF">PRZ03_10070</name>
</gene>
<comment type="catalytic activity">
    <reaction evidence="1">
        <text>ATP + protein L-histidine = ADP + protein N-phospho-L-histidine.</text>
        <dbReference type="EC" id="2.7.13.3"/>
    </reaction>
</comment>
<evidence type="ECO:0000256" key="2">
    <source>
        <dbReference type="ARBA" id="ARBA00012438"/>
    </source>
</evidence>
<dbReference type="Gene3D" id="1.10.287.130">
    <property type="match status" value="1"/>
</dbReference>
<dbReference type="SUPFAM" id="SSF63829">
    <property type="entry name" value="Calcium-dependent phosphotriesterase"/>
    <property type="match status" value="2"/>
</dbReference>
<dbReference type="SUPFAM" id="SSF47384">
    <property type="entry name" value="Homodimeric domain of signal transducing histidine kinase"/>
    <property type="match status" value="1"/>
</dbReference>
<proteinExistence type="predicted"/>
<dbReference type="Pfam" id="PF02518">
    <property type="entry name" value="HATPase_c"/>
    <property type="match status" value="1"/>
</dbReference>
<dbReference type="InterPro" id="IPR005467">
    <property type="entry name" value="His_kinase_dom"/>
</dbReference>
<dbReference type="Pfam" id="PF07495">
    <property type="entry name" value="Y_Y_Y"/>
    <property type="match status" value="1"/>
</dbReference>
<evidence type="ECO:0000259" key="4">
    <source>
        <dbReference type="PROSITE" id="PS50109"/>
    </source>
</evidence>
<dbReference type="SMART" id="SM00387">
    <property type="entry name" value="HATPase_c"/>
    <property type="match status" value="1"/>
</dbReference>
<dbReference type="InterPro" id="IPR036097">
    <property type="entry name" value="HisK_dim/P_sf"/>
</dbReference>
<dbReference type="Gene3D" id="2.60.40.10">
    <property type="entry name" value="Immunoglobulins"/>
    <property type="match status" value="1"/>
</dbReference>
<dbReference type="InterPro" id="IPR003018">
    <property type="entry name" value="GAF"/>
</dbReference>
<dbReference type="SMART" id="SM00065">
    <property type="entry name" value="GAF"/>
    <property type="match status" value="1"/>
</dbReference>
<dbReference type="EMBL" id="JAQQXT010000005">
    <property type="protein sequence ID" value="MDC8771915.1"/>
    <property type="molecule type" value="Genomic_DNA"/>
</dbReference>
<dbReference type="EC" id="2.7.13.3" evidence="2"/>
<dbReference type="Pfam" id="PF13185">
    <property type="entry name" value="GAF_2"/>
    <property type="match status" value="1"/>
</dbReference>
<dbReference type="RefSeq" id="WP_273600195.1">
    <property type="nucleotide sequence ID" value="NZ_JAQQXT010000005.1"/>
</dbReference>
<dbReference type="InterPro" id="IPR013783">
    <property type="entry name" value="Ig-like_fold"/>
</dbReference>
<evidence type="ECO:0000313" key="6">
    <source>
        <dbReference type="Proteomes" id="UP001221189"/>
    </source>
</evidence>
<keyword evidence="3" id="KW-0597">Phosphoprotein</keyword>
<dbReference type="InterPro" id="IPR029016">
    <property type="entry name" value="GAF-like_dom_sf"/>
</dbReference>
<dbReference type="PROSITE" id="PS50109">
    <property type="entry name" value="HIS_KIN"/>
    <property type="match status" value="1"/>
</dbReference>
<dbReference type="PANTHER" id="PTHR43547:SF2">
    <property type="entry name" value="HYBRID SIGNAL TRANSDUCTION HISTIDINE KINASE C"/>
    <property type="match status" value="1"/>
</dbReference>
<comment type="caution">
    <text evidence="5">The sequence shown here is derived from an EMBL/GenBank/DDBJ whole genome shotgun (WGS) entry which is preliminary data.</text>
</comment>
<sequence length="1347" mass="145781">MLKRLGLRPPLRMLCKLVCGLALLGLGVMPPASANSLHSLRFSQLGVDDGLPGGAVLSMVQDSQGLVWLGTTAGLARYDGRRIKAFYARQDQPATLSHSLIDALLEDEQGQLWIGTRAGLDRMDLASEKIQRQPMPEGMGLAERRILALAPAAPGRLWVASTGGLLLFDKASRRFVPWQAGSVGQSPDKSPDKAPDKTAARALLADGQGGVWLSRGHQVLHLDSSGQVLRQFSTLDGLSASSYRPEDLMVNRLALDGQARLWVGMAGGLQTWRVPGDGTSPRPDDLAQKLQLPRERVFALLLDRDRAMWVGQGSRPALHRWREGTAQLESFQHLPAVESSLAADSVGALMQDRSGILWVGTLMSGVSLADFGGRRFAAYLSLPGDPLSLSNDVVMATAFDGAEHLWVGTYGGGLNRLHLPSGATQRIAPEAMPLTHIKALLREPDGRLWVGGERGLQLFDPKTQRSRTVELHQSTSAGASISSLLKLANGEVWAGSSNGLYRINAKGQVQSFQADAGRAGALNHAIVDALMQDRDGRLWIGTKGGLHLWDPLTETFLRPVQGNADLPNPAALQVYGLRQDAGGRIWLISELGLFELLPKSRTPGAESWQLKSFADVPGMPSGAFESIQDAQFGSIWMGSEHGLTEFQPEQGWARFYPSASHFGGGFNFGASARAVDGTLYFGGKGLQRFRPEALRDNGHAPQVVLSDLRVFNQSLAPEAAPAPASAGLYGASGPPLSLADLGVTGPLHRANKVQLSPREAMVSFELSALHFDKSPLLKHAWKLEGFDRDWIYGQDNVGLATYTNLDAGRYRLMAKAANPDGVWGEARQLLEVEVLPPFWRTWWWNSGLLLLVLLTLGTAYRLRVRGLHRARTQLEQEVVARTQELQQQTLQLAQEKQIALTQTALALQSREAAERARHDITLLSEIGRQLTASLDVGSIQRTLYQQVDELIEASVFGLGLVNWKTRNLAFDFVMHSGEACKPYIRSLAEVEMPAVQAVLQGKELLVDQIERDSRVLNNQEGASRIQLQTGADPAAVHSGIYAPMLLKGKVVGLLFMLSERSHGFTANDLAILSTLGAYAAVALDNADAYRQLQLTQTQLVEQEKMAALGALVAGVAHELNTPIGNSLLMASTLLDRGREFSQHLSQGGIRRSELDQYCQANQESSELLVRSLQSAAGLVTSFKQLAVDQTSEQRRPFELHQLCSEIAQTLGSRLRREGHELRLDVAPGLALDSFPGPLGQVLSNLVLNALIHGLEGRREGLLTLQASALGDAQIKINFSDNGRGISAANLPHVFEPFFTTKLGQGGSGLGLHISYNIVSSVLGGSITVSSEPGAGAQFEIIIPKVAP</sequence>
<reference evidence="5 6" key="1">
    <citation type="submission" date="2022-10" db="EMBL/GenBank/DDBJ databases">
        <title>Paucibacter sp. hw1 Genome sequencing.</title>
        <authorList>
            <person name="Park S."/>
        </authorList>
    </citation>
    <scope>NUCLEOTIDE SEQUENCE [LARGE SCALE GENOMIC DNA]</scope>
    <source>
        <strain evidence="6">hw1</strain>
    </source>
</reference>
<keyword evidence="6" id="KW-1185">Reference proteome</keyword>
<dbReference type="Gene3D" id="3.30.565.10">
    <property type="entry name" value="Histidine kinase-like ATPase, C-terminal domain"/>
    <property type="match status" value="1"/>
</dbReference>
<protein>
    <recommendedName>
        <fullName evidence="2">histidine kinase</fullName>
        <ecNumber evidence="2">2.7.13.3</ecNumber>
    </recommendedName>
</protein>
<dbReference type="Gene3D" id="2.130.10.10">
    <property type="entry name" value="YVTN repeat-like/Quinoprotein amine dehydrogenase"/>
    <property type="match status" value="2"/>
</dbReference>
<dbReference type="Proteomes" id="UP001221189">
    <property type="component" value="Unassembled WGS sequence"/>
</dbReference>